<organism evidence="9 11">
    <name type="scientific">Bacillus canaveralius</name>
    <dbReference type="NCBI Taxonomy" id="1403243"/>
    <lineage>
        <taxon>Bacteria</taxon>
        <taxon>Bacillati</taxon>
        <taxon>Bacillota</taxon>
        <taxon>Bacilli</taxon>
        <taxon>Bacillales</taxon>
        <taxon>Bacillaceae</taxon>
        <taxon>Bacillus</taxon>
    </lineage>
</organism>
<comment type="caution">
    <text evidence="9">The sequence shown here is derived from an EMBL/GenBank/DDBJ whole genome shotgun (WGS) entry which is preliminary data.</text>
</comment>
<dbReference type="AlphaFoldDB" id="A0A2N5GG51"/>
<feature type="transmembrane region" description="Helical" evidence="6">
    <location>
        <begin position="187"/>
        <end position="204"/>
    </location>
</feature>
<feature type="transmembrane region" description="Helical" evidence="6">
    <location>
        <begin position="112"/>
        <end position="133"/>
    </location>
</feature>
<reference evidence="10 12" key="2">
    <citation type="submission" date="2017-12" db="EMBL/GenBank/DDBJ databases">
        <title>Comparative Functional Genomics of Dry Heat Resistant strains isolated from the Viking Spacecraft.</title>
        <authorList>
            <person name="Seuylemezian A."/>
            <person name="Cooper K."/>
            <person name="Vaishampayan P."/>
        </authorList>
    </citation>
    <scope>NUCLEOTIDE SEQUENCE [LARGE SCALE GENOMIC DNA]</scope>
    <source>
        <strain evidence="10 12">ATCC 29669</strain>
    </source>
</reference>
<evidence type="ECO:0000313" key="12">
    <source>
        <dbReference type="Proteomes" id="UP000235114"/>
    </source>
</evidence>
<dbReference type="Gene3D" id="3.30.450.40">
    <property type="match status" value="1"/>
</dbReference>
<evidence type="ECO:0000259" key="7">
    <source>
        <dbReference type="Pfam" id="PF02518"/>
    </source>
</evidence>
<dbReference type="SUPFAM" id="SSF55874">
    <property type="entry name" value="ATPase domain of HSP90 chaperone/DNA topoisomerase II/histidine kinase"/>
    <property type="match status" value="1"/>
</dbReference>
<feature type="domain" description="Histidine kinase/HSP90-like ATPase" evidence="7">
    <location>
        <begin position="511"/>
        <end position="604"/>
    </location>
</feature>
<dbReference type="EC" id="2.7.13.3" evidence="2"/>
<dbReference type="GO" id="GO:0016020">
    <property type="term" value="C:membrane"/>
    <property type="evidence" value="ECO:0007669"/>
    <property type="project" value="InterPro"/>
</dbReference>
<keyword evidence="6" id="KW-1133">Transmembrane helix</keyword>
<feature type="transmembrane region" description="Helical" evidence="6">
    <location>
        <begin position="78"/>
        <end position="100"/>
    </location>
</feature>
<sequence>MSSRALFEKRESYSKLFLSAISLLGWVTVLCQLFYFDRPTDLVPMLLLIVFLFTSEYYPMPVWRGFTAITFPLVYVLYLLYGLPYTLVIYAVVVLSVNILQRRPLRIIFFNPAQLVVSLFLAEQLWSFLSVFLPSGIESNTLLGIIEYCTLLILFFIINNTIVDFVLMIRPQPYPLKDWNQKMVTELISITLSLAYGLLLYLLGSQNRGEIDFFSYFFFFSPLVGIALLSSTIVRLKKEKRRMKALFSITTELNQHLPAKEWLLTLKNSFNDFINVEASLLWIKENGVWKREIEDGRVNGNLELSPEMIVGFEEIKKPLIYANRKKQAGIADSFFDRDIKALMYSPLVVENETVGMFIVGKSRTKSFEDDDVQSIATLSNQLAVIMKTRMLFSEKEKRIVLEERNRIARDIHDGLAQTLAGAVMKLETAEKKFDKNPDETKRLITASVMRLRQSLKEVRESIYALRPYPTERVGLVTAITRKIAAVQQEHGQNIQFEIRGKELELSPMVEKVLFDTFQESLQNSIKHARASGIEILLSYQTEHILLKIEDDGNGFSLFQAMLKARNQPHFGILHMNDAADKINASLQIDSKEGEGTEVTLIVPKMGFEGGDSVDKAHASG</sequence>
<evidence type="ECO:0000313" key="9">
    <source>
        <dbReference type="EMBL" id="PLR79726.1"/>
    </source>
</evidence>
<name>A0A2N5GG51_9BACI</name>
<dbReference type="EMBL" id="PGVD01000045">
    <property type="protein sequence ID" value="PLR94949.1"/>
    <property type="molecule type" value="Genomic_DNA"/>
</dbReference>
<keyword evidence="3" id="KW-0808">Transferase</keyword>
<dbReference type="Pfam" id="PF07730">
    <property type="entry name" value="HisKA_3"/>
    <property type="match status" value="1"/>
</dbReference>
<evidence type="ECO:0000313" key="10">
    <source>
        <dbReference type="EMBL" id="PLR94949.1"/>
    </source>
</evidence>
<accession>A0A2N5GG51</accession>
<dbReference type="InterPro" id="IPR036890">
    <property type="entry name" value="HATPase_C_sf"/>
</dbReference>
<feature type="transmembrane region" description="Helical" evidence="6">
    <location>
        <begin position="16"/>
        <end position="35"/>
    </location>
</feature>
<evidence type="ECO:0000256" key="1">
    <source>
        <dbReference type="ARBA" id="ARBA00000085"/>
    </source>
</evidence>
<dbReference type="Gene3D" id="1.20.5.1930">
    <property type="match status" value="1"/>
</dbReference>
<dbReference type="SUPFAM" id="SSF55781">
    <property type="entry name" value="GAF domain-like"/>
    <property type="match status" value="1"/>
</dbReference>
<proteinExistence type="predicted"/>
<feature type="transmembrane region" description="Helical" evidence="6">
    <location>
        <begin position="216"/>
        <end position="236"/>
    </location>
</feature>
<dbReference type="InterPro" id="IPR003594">
    <property type="entry name" value="HATPase_dom"/>
</dbReference>
<evidence type="ECO:0000256" key="4">
    <source>
        <dbReference type="ARBA" id="ARBA00022777"/>
    </source>
</evidence>
<keyword evidence="12" id="KW-1185">Reference proteome</keyword>
<dbReference type="OrthoDB" id="9781904at2"/>
<evidence type="ECO:0000256" key="2">
    <source>
        <dbReference type="ARBA" id="ARBA00012438"/>
    </source>
</evidence>
<evidence type="ECO:0000256" key="5">
    <source>
        <dbReference type="ARBA" id="ARBA00023012"/>
    </source>
</evidence>
<dbReference type="GO" id="GO:0000155">
    <property type="term" value="F:phosphorelay sensor kinase activity"/>
    <property type="evidence" value="ECO:0007669"/>
    <property type="project" value="InterPro"/>
</dbReference>
<feature type="transmembrane region" description="Helical" evidence="6">
    <location>
        <begin position="145"/>
        <end position="167"/>
    </location>
</feature>
<dbReference type="RefSeq" id="WP_101579426.1">
    <property type="nucleotide sequence ID" value="NZ_PGVA01000078.1"/>
</dbReference>
<dbReference type="InterPro" id="IPR050482">
    <property type="entry name" value="Sensor_HK_TwoCompSys"/>
</dbReference>
<feature type="domain" description="Signal transduction histidine kinase subgroup 3 dimerisation and phosphoacceptor" evidence="8">
    <location>
        <begin position="403"/>
        <end position="467"/>
    </location>
</feature>
<keyword evidence="5" id="KW-0902">Two-component regulatory system</keyword>
<evidence type="ECO:0000313" key="11">
    <source>
        <dbReference type="Proteomes" id="UP000234951"/>
    </source>
</evidence>
<keyword evidence="6" id="KW-0812">Transmembrane</keyword>
<dbReference type="InterPro" id="IPR011712">
    <property type="entry name" value="Sig_transdc_His_kin_sub3_dim/P"/>
</dbReference>
<dbReference type="GO" id="GO:0046983">
    <property type="term" value="F:protein dimerization activity"/>
    <property type="evidence" value="ECO:0007669"/>
    <property type="project" value="InterPro"/>
</dbReference>
<evidence type="ECO:0000256" key="3">
    <source>
        <dbReference type="ARBA" id="ARBA00022679"/>
    </source>
</evidence>
<dbReference type="PANTHER" id="PTHR24421">
    <property type="entry name" value="NITRATE/NITRITE SENSOR PROTEIN NARX-RELATED"/>
    <property type="match status" value="1"/>
</dbReference>
<protein>
    <recommendedName>
        <fullName evidence="2">histidine kinase</fullName>
        <ecNumber evidence="2">2.7.13.3</ecNumber>
    </recommendedName>
</protein>
<gene>
    <name evidence="9" type="ORF">CU635_21545</name>
    <name evidence="10" type="ORF">CVD25_15935</name>
</gene>
<keyword evidence="4 9" id="KW-0418">Kinase</keyword>
<dbReference type="EMBL" id="PGVA01000078">
    <property type="protein sequence ID" value="PLR79726.1"/>
    <property type="molecule type" value="Genomic_DNA"/>
</dbReference>
<dbReference type="CDD" id="cd16917">
    <property type="entry name" value="HATPase_UhpB-NarQ-NarX-like"/>
    <property type="match status" value="1"/>
</dbReference>
<dbReference type="Pfam" id="PF02518">
    <property type="entry name" value="HATPase_c"/>
    <property type="match status" value="1"/>
</dbReference>
<dbReference type="Proteomes" id="UP000234951">
    <property type="component" value="Unassembled WGS sequence"/>
</dbReference>
<keyword evidence="6" id="KW-0472">Membrane</keyword>
<evidence type="ECO:0000256" key="6">
    <source>
        <dbReference type="SAM" id="Phobius"/>
    </source>
</evidence>
<dbReference type="InterPro" id="IPR029016">
    <property type="entry name" value="GAF-like_dom_sf"/>
</dbReference>
<dbReference type="Proteomes" id="UP000235114">
    <property type="component" value="Unassembled WGS sequence"/>
</dbReference>
<evidence type="ECO:0000259" key="8">
    <source>
        <dbReference type="Pfam" id="PF07730"/>
    </source>
</evidence>
<reference evidence="9 11" key="1">
    <citation type="submission" date="2017-11" db="EMBL/GenBank/DDBJ databases">
        <title>Comparitive Functional Genomics of Dry Heat Resistant strains isolated from the Viking Spacecraft.</title>
        <authorList>
            <person name="Seuylemezian A."/>
            <person name="Cooper K."/>
            <person name="Vaishampayan P."/>
        </authorList>
    </citation>
    <scope>NUCLEOTIDE SEQUENCE [LARGE SCALE GENOMIC DNA]</scope>
    <source>
        <strain evidence="9 11">M4.6</strain>
    </source>
</reference>
<dbReference type="Gene3D" id="3.30.565.10">
    <property type="entry name" value="Histidine kinase-like ATPase, C-terminal domain"/>
    <property type="match status" value="1"/>
</dbReference>
<comment type="catalytic activity">
    <reaction evidence="1">
        <text>ATP + protein L-histidine = ADP + protein N-phospho-L-histidine.</text>
        <dbReference type="EC" id="2.7.13.3"/>
    </reaction>
</comment>